<dbReference type="AlphaFoldDB" id="A0A916Y948"/>
<comment type="caution">
    <text evidence="1">The sequence shown here is derived from an EMBL/GenBank/DDBJ whole genome shotgun (WGS) entry which is preliminary data.</text>
</comment>
<keyword evidence="2" id="KW-1185">Reference proteome</keyword>
<reference evidence="1" key="1">
    <citation type="journal article" date="2014" name="Int. J. Syst. Evol. Microbiol.">
        <title>Complete genome sequence of Corynebacterium casei LMG S-19264T (=DSM 44701T), isolated from a smear-ripened cheese.</title>
        <authorList>
            <consortium name="US DOE Joint Genome Institute (JGI-PGF)"/>
            <person name="Walter F."/>
            <person name="Albersmeier A."/>
            <person name="Kalinowski J."/>
            <person name="Ruckert C."/>
        </authorList>
    </citation>
    <scope>NUCLEOTIDE SEQUENCE</scope>
    <source>
        <strain evidence="1">CGMCC 1.15493</strain>
    </source>
</reference>
<dbReference type="EMBL" id="BMJJ01000012">
    <property type="protein sequence ID" value="GGD34704.1"/>
    <property type="molecule type" value="Genomic_DNA"/>
</dbReference>
<accession>A0A916Y948</accession>
<evidence type="ECO:0000313" key="1">
    <source>
        <dbReference type="EMBL" id="GGD34704.1"/>
    </source>
</evidence>
<protein>
    <submittedName>
        <fullName evidence="1">Uncharacterized protein</fullName>
    </submittedName>
</protein>
<proteinExistence type="predicted"/>
<sequence>MILGSPPSPSGTGDALLISADVTALGVDTFASLEIVAALVATSSTQQASASIDASAVGQDLTGQDAAFTVANVDFSGDATVYVYIQQSETSFTQEAESSTSTSSLTIDFFALEILAPGTSGGGAAADPNPDAVTVAPAAIPDPLLIPPPAVLGIDFNIDGNVALFHTEAVAIGDDSFVSIDLAAFTLEDQLSSITAVATLLIA</sequence>
<name>A0A916Y948_9HYPH</name>
<evidence type="ECO:0000313" key="2">
    <source>
        <dbReference type="Proteomes" id="UP000613160"/>
    </source>
</evidence>
<organism evidence="1 2">
    <name type="scientific">Aureimonas glaciei</name>
    <dbReference type="NCBI Taxonomy" id="1776957"/>
    <lineage>
        <taxon>Bacteria</taxon>
        <taxon>Pseudomonadati</taxon>
        <taxon>Pseudomonadota</taxon>
        <taxon>Alphaproteobacteria</taxon>
        <taxon>Hyphomicrobiales</taxon>
        <taxon>Aurantimonadaceae</taxon>
        <taxon>Aureimonas</taxon>
    </lineage>
</organism>
<dbReference type="Proteomes" id="UP000613160">
    <property type="component" value="Unassembled WGS sequence"/>
</dbReference>
<reference evidence="1" key="2">
    <citation type="submission" date="2020-09" db="EMBL/GenBank/DDBJ databases">
        <authorList>
            <person name="Sun Q."/>
            <person name="Zhou Y."/>
        </authorList>
    </citation>
    <scope>NUCLEOTIDE SEQUENCE</scope>
    <source>
        <strain evidence="1">CGMCC 1.15493</strain>
    </source>
</reference>
<gene>
    <name evidence="1" type="ORF">GCM10011335_42160</name>
</gene>